<dbReference type="EMBL" id="JBHEZX010000007">
    <property type="protein sequence ID" value="MFC1411313.1"/>
    <property type="molecule type" value="Genomic_DNA"/>
</dbReference>
<evidence type="ECO:0000256" key="3">
    <source>
        <dbReference type="ARBA" id="ARBA00023163"/>
    </source>
</evidence>
<dbReference type="Pfam" id="PF00440">
    <property type="entry name" value="TetR_N"/>
    <property type="match status" value="1"/>
</dbReference>
<dbReference type="SUPFAM" id="SSF46689">
    <property type="entry name" value="Homeodomain-like"/>
    <property type="match status" value="1"/>
</dbReference>
<dbReference type="InterPro" id="IPR009057">
    <property type="entry name" value="Homeodomain-like_sf"/>
</dbReference>
<keyword evidence="1" id="KW-0805">Transcription regulation</keyword>
<dbReference type="EMBL" id="JBHEZY010000005">
    <property type="protein sequence ID" value="MFC1431920.1"/>
    <property type="molecule type" value="Genomic_DNA"/>
</dbReference>
<dbReference type="InterPro" id="IPR025996">
    <property type="entry name" value="MT1864/Rv1816-like_C"/>
</dbReference>
<evidence type="ECO:0000256" key="2">
    <source>
        <dbReference type="ARBA" id="ARBA00023125"/>
    </source>
</evidence>
<dbReference type="RefSeq" id="WP_380510680.1">
    <property type="nucleotide sequence ID" value="NZ_JBHEZX010000007.1"/>
</dbReference>
<sequence>MARAGLTPTIVTRYALEVLDDAGPGGLTLKAVAERAGVAPPSLYKHVRSLDDLRALMTVQVLEQASDRIGSAVMGLAGDDALRAFLGAFRGYAAEYPHRHALIEAPVGGGSHSDEVEAAAGRLVEIAFATVRGYGLEGDDLIHAVRVLRATIVGFVALELGQGYQLPTDLDASFAFLTDLLATGLTRRAARGDRP</sequence>
<keyword evidence="9" id="KW-1185">Reference proteome</keyword>
<feature type="domain" description="HTH tetR-type" evidence="5">
    <location>
        <begin position="5"/>
        <end position="65"/>
    </location>
</feature>
<protein>
    <submittedName>
        <fullName evidence="6">TetR/AcrR family transcriptional regulator</fullName>
    </submittedName>
</protein>
<keyword evidence="2 4" id="KW-0238">DNA-binding</keyword>
<accession>A0ABV6VCD0</accession>
<organism evidence="6 9">
    <name type="scientific">Streptacidiphilus alkalitolerans</name>
    <dbReference type="NCBI Taxonomy" id="3342712"/>
    <lineage>
        <taxon>Bacteria</taxon>
        <taxon>Bacillati</taxon>
        <taxon>Actinomycetota</taxon>
        <taxon>Actinomycetes</taxon>
        <taxon>Kitasatosporales</taxon>
        <taxon>Streptomycetaceae</taxon>
        <taxon>Streptacidiphilus</taxon>
    </lineage>
</organism>
<feature type="DNA-binding region" description="H-T-H motif" evidence="4">
    <location>
        <begin position="28"/>
        <end position="47"/>
    </location>
</feature>
<reference evidence="8 9" key="1">
    <citation type="submission" date="2024-09" db="EMBL/GenBank/DDBJ databases">
        <authorList>
            <person name="Lee S.D."/>
        </authorList>
    </citation>
    <scope>NUCLEOTIDE SEQUENCE [LARGE SCALE GENOMIC DNA]</scope>
    <source>
        <strain evidence="6 9">N1-1</strain>
        <strain evidence="7 8">N1-3</strain>
    </source>
</reference>
<dbReference type="SUPFAM" id="SSF48498">
    <property type="entry name" value="Tetracyclin repressor-like, C-terminal domain"/>
    <property type="match status" value="1"/>
</dbReference>
<dbReference type="InterPro" id="IPR001647">
    <property type="entry name" value="HTH_TetR"/>
</dbReference>
<comment type="caution">
    <text evidence="6">The sequence shown here is derived from an EMBL/GenBank/DDBJ whole genome shotgun (WGS) entry which is preliminary data.</text>
</comment>
<dbReference type="Gene3D" id="1.10.10.60">
    <property type="entry name" value="Homeodomain-like"/>
    <property type="match status" value="1"/>
</dbReference>
<evidence type="ECO:0000313" key="8">
    <source>
        <dbReference type="Proteomes" id="UP001592530"/>
    </source>
</evidence>
<evidence type="ECO:0000259" key="5">
    <source>
        <dbReference type="PROSITE" id="PS50977"/>
    </source>
</evidence>
<dbReference type="Proteomes" id="UP001592530">
    <property type="component" value="Unassembled WGS sequence"/>
</dbReference>
<gene>
    <name evidence="7" type="ORF">ACEZDB_14825</name>
    <name evidence="6" type="ORF">ACEZDG_18780</name>
</gene>
<dbReference type="InterPro" id="IPR036271">
    <property type="entry name" value="Tet_transcr_reg_TetR-rel_C_sf"/>
</dbReference>
<keyword evidence="3" id="KW-0804">Transcription</keyword>
<evidence type="ECO:0000256" key="1">
    <source>
        <dbReference type="ARBA" id="ARBA00023015"/>
    </source>
</evidence>
<name>A0ABV6VCD0_9ACTN</name>
<evidence type="ECO:0000313" key="6">
    <source>
        <dbReference type="EMBL" id="MFC1411313.1"/>
    </source>
</evidence>
<dbReference type="Gene3D" id="1.10.357.10">
    <property type="entry name" value="Tetracycline Repressor, domain 2"/>
    <property type="match status" value="1"/>
</dbReference>
<dbReference type="Proteomes" id="UP001592582">
    <property type="component" value="Unassembled WGS sequence"/>
</dbReference>
<evidence type="ECO:0000256" key="4">
    <source>
        <dbReference type="PROSITE-ProRule" id="PRU00335"/>
    </source>
</evidence>
<dbReference type="Pfam" id="PF13305">
    <property type="entry name" value="TetR_C_33"/>
    <property type="match status" value="1"/>
</dbReference>
<proteinExistence type="predicted"/>
<evidence type="ECO:0000313" key="7">
    <source>
        <dbReference type="EMBL" id="MFC1431920.1"/>
    </source>
</evidence>
<evidence type="ECO:0000313" key="9">
    <source>
        <dbReference type="Proteomes" id="UP001592582"/>
    </source>
</evidence>
<dbReference type="PROSITE" id="PS50977">
    <property type="entry name" value="HTH_TETR_2"/>
    <property type="match status" value="1"/>
</dbReference>